<organism evidence="2 3">
    <name type="scientific">Natranaerovirga hydrolytica</name>
    <dbReference type="NCBI Taxonomy" id="680378"/>
    <lineage>
        <taxon>Bacteria</taxon>
        <taxon>Bacillati</taxon>
        <taxon>Bacillota</taxon>
        <taxon>Clostridia</taxon>
        <taxon>Lachnospirales</taxon>
        <taxon>Natranaerovirgaceae</taxon>
        <taxon>Natranaerovirga</taxon>
    </lineage>
</organism>
<dbReference type="RefSeq" id="WP_207668940.1">
    <property type="nucleotide sequence ID" value="NZ_SMGQ01000004.1"/>
</dbReference>
<comment type="caution">
    <text evidence="2">The sequence shown here is derived from an EMBL/GenBank/DDBJ whole genome shotgun (WGS) entry which is preliminary data.</text>
</comment>
<name>A0A4R1N4M3_9FIRM</name>
<protein>
    <recommendedName>
        <fullName evidence="1">DUF5704 domain-containing protein</fullName>
    </recommendedName>
</protein>
<dbReference type="Proteomes" id="UP000294545">
    <property type="component" value="Unassembled WGS sequence"/>
</dbReference>
<proteinExistence type="predicted"/>
<dbReference type="EMBL" id="SMGQ01000004">
    <property type="protein sequence ID" value="TCK99233.1"/>
    <property type="molecule type" value="Genomic_DNA"/>
</dbReference>
<dbReference type="AlphaFoldDB" id="A0A4R1N4M3"/>
<gene>
    <name evidence="2" type="ORF">EDC19_0107</name>
</gene>
<sequence length="740" mass="85001">MQGQKKILILLILIFSIRNIGVTFGNDISIENEDNSEEVIIEEDFRRGDTLETATEFVERLLEDTDRTIDINNGIGLPPLVRFDKALEELDDLYYKSTGYKNVYTDLHYEDNGHQFNEAIYSNTGMLVLGNYNTADSNGNPRFMGYVLDYQIGKEIQINNFFRPPELGDGTNKIDNWNLIKNPWDDKDIVGNNNDYLLDIEKYNIDQQSRENLRSTQETLENLLISMEVYLGDTAVALNLRDRSVFDGFTNNPKYTNDERGDLQAYIEDPLRPRWEDAIAIIEPATQYSGGLAMMWHNTRDSNGHPVKAYRSFPILPYGYIKEMTPEPFVPEDTDEDGEETGEDLMNGDFINIIAADIRGQEAFNVEEGIPVTEPIYINLEGNRYLIDYNLVQRTGTREYRVNLSKNYRIIYTIDGEEHISNITRRSRETVTRDYAYWEIDYITVHALDKGEVHNKVLEEGSLVLHPEGYKEPIVDLYHSQDINDHITAEENRTLNYSLGTTTLRNPGSIQEPNWRAEAQRRVPQIKVNNDRLIIDGHTILSDQIKTQTTDPPNHITDIPKIGQDVLYTNNLTIPTHIENGTYPSTGTITYKKIADIRGKQPETININLDINPVVVHTPVINTPTIEVPQHLNQQKNPVQEPVVLLDETFKLYLPNTGEHLNIKGYGTRNYQKYKGEKQIKASFDLYIGEDQTGDYIQANTWHSIDPEKEELTLYTPTWAKEKENQIHIRTKAINTPEGI</sequence>
<dbReference type="Pfam" id="PF18964">
    <property type="entry name" value="DUF5704"/>
    <property type="match status" value="1"/>
</dbReference>
<feature type="non-terminal residue" evidence="2">
    <location>
        <position position="740"/>
    </location>
</feature>
<accession>A0A4R1N4M3</accession>
<keyword evidence="3" id="KW-1185">Reference proteome</keyword>
<evidence type="ECO:0000259" key="1">
    <source>
        <dbReference type="Pfam" id="PF18964"/>
    </source>
</evidence>
<reference evidence="2 3" key="1">
    <citation type="submission" date="2019-03" db="EMBL/GenBank/DDBJ databases">
        <title>Genomic Encyclopedia of Type Strains, Phase IV (KMG-IV): sequencing the most valuable type-strain genomes for metagenomic binning, comparative biology and taxonomic classification.</title>
        <authorList>
            <person name="Goeker M."/>
        </authorList>
    </citation>
    <scope>NUCLEOTIDE SEQUENCE [LARGE SCALE GENOMIC DNA]</scope>
    <source>
        <strain evidence="2 3">DSM 24176</strain>
    </source>
</reference>
<evidence type="ECO:0000313" key="3">
    <source>
        <dbReference type="Proteomes" id="UP000294545"/>
    </source>
</evidence>
<feature type="domain" description="DUF5704" evidence="1">
    <location>
        <begin position="364"/>
        <end position="531"/>
    </location>
</feature>
<evidence type="ECO:0000313" key="2">
    <source>
        <dbReference type="EMBL" id="TCK99233.1"/>
    </source>
</evidence>
<dbReference type="InterPro" id="IPR043759">
    <property type="entry name" value="DUF5704"/>
</dbReference>